<evidence type="ECO:0000313" key="3">
    <source>
        <dbReference type="Proteomes" id="UP000442694"/>
    </source>
</evidence>
<dbReference type="GO" id="GO:0051996">
    <property type="term" value="F:squalene synthase [NAD(P)H] activity"/>
    <property type="evidence" value="ECO:0007669"/>
    <property type="project" value="InterPro"/>
</dbReference>
<dbReference type="InterPro" id="IPR019845">
    <property type="entry name" value="Squalene/phytoene_synthase_CS"/>
</dbReference>
<dbReference type="SUPFAM" id="SSF48576">
    <property type="entry name" value="Terpenoid synthases"/>
    <property type="match status" value="1"/>
</dbReference>
<dbReference type="CDD" id="cd00683">
    <property type="entry name" value="Trans_IPPS_HH"/>
    <property type="match status" value="1"/>
</dbReference>
<dbReference type="RefSeq" id="WP_152211458.1">
    <property type="nucleotide sequence ID" value="NZ_WFLN01000004.1"/>
</dbReference>
<dbReference type="InterPro" id="IPR008949">
    <property type="entry name" value="Isoprenoid_synthase_dom_sf"/>
</dbReference>
<dbReference type="InterPro" id="IPR033904">
    <property type="entry name" value="Trans_IPPS_HH"/>
</dbReference>
<dbReference type="Pfam" id="PF00494">
    <property type="entry name" value="SQS_PSY"/>
    <property type="match status" value="1"/>
</dbReference>
<accession>A0A833JHB1</accession>
<dbReference type="Proteomes" id="UP000442694">
    <property type="component" value="Unassembled WGS sequence"/>
</dbReference>
<dbReference type="SFLD" id="SFLDS00005">
    <property type="entry name" value="Isoprenoid_Synthase_Type_I"/>
    <property type="match status" value="1"/>
</dbReference>
<dbReference type="AlphaFoldDB" id="A0A833JHB1"/>
<gene>
    <name evidence="2" type="ORF">GCL57_01340</name>
</gene>
<dbReference type="PROSITE" id="PS01044">
    <property type="entry name" value="SQUALEN_PHYTOEN_SYN_1"/>
    <property type="match status" value="1"/>
</dbReference>
<comment type="caution">
    <text evidence="2">The sequence shown here is derived from an EMBL/GenBank/DDBJ whole genome shotgun (WGS) entry which is preliminary data.</text>
</comment>
<evidence type="ECO:0008006" key="4">
    <source>
        <dbReference type="Google" id="ProtNLM"/>
    </source>
</evidence>
<keyword evidence="1" id="KW-0808">Transferase</keyword>
<dbReference type="EMBL" id="WFLN01000004">
    <property type="protein sequence ID" value="KAB8033372.1"/>
    <property type="molecule type" value="Genomic_DNA"/>
</dbReference>
<keyword evidence="3" id="KW-1185">Reference proteome</keyword>
<dbReference type="PANTHER" id="PTHR31480">
    <property type="entry name" value="BIFUNCTIONAL LYCOPENE CYCLASE/PHYTOENE SYNTHASE"/>
    <property type="match status" value="1"/>
</dbReference>
<evidence type="ECO:0000256" key="1">
    <source>
        <dbReference type="ARBA" id="ARBA00022679"/>
    </source>
</evidence>
<dbReference type="GO" id="GO:0016117">
    <property type="term" value="P:carotenoid biosynthetic process"/>
    <property type="evidence" value="ECO:0007669"/>
    <property type="project" value="UniProtKB-ARBA"/>
</dbReference>
<proteinExistence type="predicted"/>
<dbReference type="PROSITE" id="PS01045">
    <property type="entry name" value="SQUALEN_PHYTOEN_SYN_2"/>
    <property type="match status" value="1"/>
</dbReference>
<dbReference type="InterPro" id="IPR044843">
    <property type="entry name" value="Trans_IPPS_bact-type"/>
</dbReference>
<reference evidence="2 3" key="1">
    <citation type="submission" date="2019-10" db="EMBL/GenBank/DDBJ databases">
        <title>New genus of Silvanigrellaceae.</title>
        <authorList>
            <person name="Pitt A."/>
            <person name="Hahn M.W."/>
        </authorList>
    </citation>
    <scope>NUCLEOTIDE SEQUENCE [LARGE SCALE GENOMIC DNA]</scope>
    <source>
        <strain evidence="2 3">33A1-SZDP</strain>
    </source>
</reference>
<dbReference type="GO" id="GO:0004311">
    <property type="term" value="F:geranylgeranyl diphosphate synthase activity"/>
    <property type="evidence" value="ECO:0007669"/>
    <property type="project" value="InterPro"/>
</dbReference>
<evidence type="ECO:0000313" key="2">
    <source>
        <dbReference type="EMBL" id="KAB8033372.1"/>
    </source>
</evidence>
<dbReference type="SFLD" id="SFLDG01212">
    <property type="entry name" value="Phytoene_synthase_like"/>
    <property type="match status" value="1"/>
</dbReference>
<dbReference type="SFLD" id="SFLDG01018">
    <property type="entry name" value="Squalene/Phytoene_Synthase_Lik"/>
    <property type="match status" value="1"/>
</dbReference>
<protein>
    <recommendedName>
        <fullName evidence="4">Phytoene synthase</fullName>
    </recommendedName>
</protein>
<organism evidence="2 3">
    <name type="scientific">Fluviispira multicolorata</name>
    <dbReference type="NCBI Taxonomy" id="2654512"/>
    <lineage>
        <taxon>Bacteria</taxon>
        <taxon>Pseudomonadati</taxon>
        <taxon>Bdellovibrionota</taxon>
        <taxon>Oligoflexia</taxon>
        <taxon>Silvanigrellales</taxon>
        <taxon>Silvanigrellaceae</taxon>
        <taxon>Fluviispira</taxon>
    </lineage>
</organism>
<sequence length="687" mass="81026">MNILEIEKAEIAKIEYPAPFLLSKFLKNICYEWLYFEITYENQHILCILSTYDPFTEHNYENIPATVYLTWYEDNNLLAYSYTVFSNSEREHFENKIESWLNGTDKYLEFILPCHSLKKIIKFSIINPFKSYNKNDISVKKLEGCSKKHFWQLLTHSLKIDGSISTVEVTKDDLKYCCERYSFFYDKYLQNKLLFQSAKRIQFREAKLYFDHNAGTEKLSKLKNNWFWWHCEKENSWEVCYYFPKYEKAFYVNQELGEQNAIILETKTTEIVVKYAKSCFFLKYPEKISSPLFGEVCLNLKIESAPFYFRVRGLDKFNITLEILNPNNIAKKITQILMGARKIFFKSSHVQLDDFQCFHSLEYICKNITKNNGKSFYLASHVLLKEQRNSAYFIYALCRLIDDATDEFVKIPNLRNALQGASFSNKFLSVLWGKDSLVAAHFLLQVKERISFCLFMIIDLKSAENFVFEARRKVIEFNLEKKHFEELIIGQKMDENFSQPQNFNDFYLYCYRVAGVVGHIMAKIFKVSQTNDASVAAEHLGIAMQITNILRDIKQDFENGRVYIPKSYCEYYNIKIDNNFFSENNNLKNLYFIDDLSNQAINYYISAYQGIKSIPTLRARFCVRLMLAIYGSILGKILIDKQNILKQRTVISKITRIFIFFKIILGFSPIKVAKLDKNFRVDRTVIL</sequence>
<dbReference type="Gene3D" id="1.10.600.10">
    <property type="entry name" value="Farnesyl Diphosphate Synthase"/>
    <property type="match status" value="1"/>
</dbReference>
<dbReference type="InterPro" id="IPR002060">
    <property type="entry name" value="Squ/phyt_synthse"/>
</dbReference>
<name>A0A833JHB1_9BACT</name>